<evidence type="ECO:0000313" key="1">
    <source>
        <dbReference type="EMBL" id="GIL71119.1"/>
    </source>
</evidence>
<dbReference type="GO" id="GO:0006189">
    <property type="term" value="P:'de novo' IMP biosynthetic process"/>
    <property type="evidence" value="ECO:0007669"/>
    <property type="project" value="TreeGrafter"/>
</dbReference>
<dbReference type="SUPFAM" id="SSF52335">
    <property type="entry name" value="Methylglyoxal synthase-like"/>
    <property type="match status" value="1"/>
</dbReference>
<dbReference type="PANTHER" id="PTHR11692">
    <property type="entry name" value="BIFUNCTIONAL PURINE BIOSYNTHESIS PROTEIN PURH"/>
    <property type="match status" value="1"/>
</dbReference>
<proteinExistence type="predicted"/>
<reference evidence="1" key="1">
    <citation type="journal article" date="2021" name="Proc. Natl. Acad. Sci. U.S.A.">
        <title>Three genomes in the algal genus Volvox reveal the fate of a haploid sex-determining region after a transition to homothallism.</title>
        <authorList>
            <person name="Yamamoto K."/>
            <person name="Hamaji T."/>
            <person name="Kawai-Toyooka H."/>
            <person name="Matsuzaki R."/>
            <person name="Takahashi F."/>
            <person name="Nishimura Y."/>
            <person name="Kawachi M."/>
            <person name="Noguchi H."/>
            <person name="Minakuchi Y."/>
            <person name="Umen J.G."/>
            <person name="Toyoda A."/>
            <person name="Nozaki H."/>
        </authorList>
    </citation>
    <scope>NUCLEOTIDE SEQUENCE</scope>
    <source>
        <strain evidence="1">NIES-3786</strain>
    </source>
</reference>
<dbReference type="InterPro" id="IPR036914">
    <property type="entry name" value="MGS-like_dom_sf"/>
</dbReference>
<accession>A0A8J4C4B6</accession>
<dbReference type="SMART" id="SM00798">
    <property type="entry name" value="AICARFT_IMPCHas"/>
    <property type="match status" value="1"/>
</dbReference>
<dbReference type="InterPro" id="IPR002695">
    <property type="entry name" value="PurH-like"/>
</dbReference>
<dbReference type="SUPFAM" id="SSF53927">
    <property type="entry name" value="Cytidine deaminase-like"/>
    <property type="match status" value="1"/>
</dbReference>
<dbReference type="InterPro" id="IPR016193">
    <property type="entry name" value="Cytidine_deaminase-like"/>
</dbReference>
<evidence type="ECO:0000313" key="2">
    <source>
        <dbReference type="Proteomes" id="UP000747110"/>
    </source>
</evidence>
<protein>
    <submittedName>
        <fullName evidence="1">Uncharacterized protein</fullName>
    </submittedName>
</protein>
<dbReference type="GO" id="GO:0003937">
    <property type="term" value="F:IMP cyclohydrolase activity"/>
    <property type="evidence" value="ECO:0007669"/>
    <property type="project" value="InterPro"/>
</dbReference>
<organism evidence="1 2">
    <name type="scientific">Volvox reticuliferus</name>
    <dbReference type="NCBI Taxonomy" id="1737510"/>
    <lineage>
        <taxon>Eukaryota</taxon>
        <taxon>Viridiplantae</taxon>
        <taxon>Chlorophyta</taxon>
        <taxon>core chlorophytes</taxon>
        <taxon>Chlorophyceae</taxon>
        <taxon>CS clade</taxon>
        <taxon>Chlamydomonadales</taxon>
        <taxon>Volvocaceae</taxon>
        <taxon>Volvox</taxon>
    </lineage>
</organism>
<dbReference type="OrthoDB" id="6017153at2759"/>
<dbReference type="AlphaFoldDB" id="A0A8J4C4B6"/>
<dbReference type="GO" id="GO:0005829">
    <property type="term" value="C:cytosol"/>
    <property type="evidence" value="ECO:0007669"/>
    <property type="project" value="TreeGrafter"/>
</dbReference>
<feature type="non-terminal residue" evidence="1">
    <location>
        <position position="152"/>
    </location>
</feature>
<dbReference type="GO" id="GO:0004643">
    <property type="term" value="F:phosphoribosylaminoimidazolecarboxamide formyltransferase activity"/>
    <property type="evidence" value="ECO:0007669"/>
    <property type="project" value="InterPro"/>
</dbReference>
<gene>
    <name evidence="1" type="ORF">Vretifemale_1742</name>
</gene>
<dbReference type="EMBL" id="BNCP01000002">
    <property type="protein sequence ID" value="GIL71119.1"/>
    <property type="molecule type" value="Genomic_DNA"/>
</dbReference>
<dbReference type="Pfam" id="PF01808">
    <property type="entry name" value="AICARFT_IMPCHas"/>
    <property type="match status" value="1"/>
</dbReference>
<comment type="caution">
    <text evidence="1">The sequence shown here is derived from an EMBL/GenBank/DDBJ whole genome shotgun (WGS) entry which is preliminary data.</text>
</comment>
<dbReference type="Proteomes" id="UP000747110">
    <property type="component" value="Unassembled WGS sequence"/>
</dbReference>
<name>A0A8J4C4B6_9CHLO</name>
<dbReference type="Gene3D" id="3.40.50.1380">
    <property type="entry name" value="Methylglyoxal synthase-like domain"/>
    <property type="match status" value="1"/>
</dbReference>
<dbReference type="PANTHER" id="PTHR11692:SF0">
    <property type="entry name" value="BIFUNCTIONAL PURINE BIOSYNTHESIS PROTEIN ATIC"/>
    <property type="match status" value="1"/>
</dbReference>
<keyword evidence="2" id="KW-1185">Reference proteome</keyword>
<sequence>MVIVNLYPFRKTVISDPAAAFEVGVEHIDIGGPAMIRAAAKNMAHVAVVVDPADYQELLEKLRQGAGSAEFAEFRRKLAWKAFQDADAAYQCCCDYAEPTCTIVKHTNPCGIASRSDLREAYRLAVRADPSRSLTGKCILARRPAGYPIGVE</sequence>